<dbReference type="InterPro" id="IPR010281">
    <property type="entry name" value="DUF885"/>
</dbReference>
<dbReference type="Proteomes" id="UP001519064">
    <property type="component" value="Unassembled WGS sequence"/>
</dbReference>
<reference evidence="1 2" key="1">
    <citation type="submission" date="2020-11" db="EMBL/GenBank/DDBJ databases">
        <title>Streptomyces spirodelae sp. nov., isolated from duckweed.</title>
        <authorList>
            <person name="Saimee Y."/>
            <person name="Duangmal K."/>
        </authorList>
    </citation>
    <scope>NUCLEOTIDE SEQUENCE [LARGE SCALE GENOMIC DNA]</scope>
    <source>
        <strain evidence="1 2">S16-07</strain>
    </source>
</reference>
<keyword evidence="2" id="KW-1185">Reference proteome</keyword>
<sequence length="566" mass="63280">MNTQATPARRIADAAEDYWKLLLDFDPELRTRAGLPVERLPTRSHTEVARRATDTRGIVSRLADLDPDLLSGSDADTLRILRFLADAGDGEARHFWPTPSATPYQILGLSRYHSTVFLPHRFSTAADVDRYLDLVYQYARCFDALAATVREQAHRGVVIASPALQAADATFRGLRRTAEETLRVDGARLTALGAAESGRLTDGIAKALGTEVLPSIERMLATLGSTDYKAAAPARVGLGAYPGGEAAYRFMVWRDTSLDTTPEQLHRLGLEECQRLGERIRDVREVLGFSGEETSFKNFLKTRGDLYATTPDEVEERYLNCMARLEPRIGDYFGVLPKAPYGVARLAENLEAGLTYGYYERPTEDMPVGRYRYNGSGLADRPLVTAAALIYHELAPGHHFHLARQSENGSLADFRRHTMHFGAFIEGWAEYASDLGWEMGLYADPWDAYGRLSQERFTAARLAVDTALNCGWWTPDQALDFMRRNTHESDAQLRSELLRYATDVPAQALGYRAGSLTIARLRRSSEERLGRRFRIRDFHEIVLDGGAMPLTALEARVTRELPASER</sequence>
<dbReference type="Pfam" id="PF05960">
    <property type="entry name" value="DUF885"/>
    <property type="match status" value="1"/>
</dbReference>
<name>A0ABS3XAZ1_9ACTN</name>
<gene>
    <name evidence="1" type="ORF">ITI46_12395</name>
</gene>
<proteinExistence type="predicted"/>
<dbReference type="PANTHER" id="PTHR33361">
    <property type="entry name" value="GLR0591 PROTEIN"/>
    <property type="match status" value="1"/>
</dbReference>
<dbReference type="EMBL" id="JADKMA010000050">
    <property type="protein sequence ID" value="MBO8192459.1"/>
    <property type="molecule type" value="Genomic_DNA"/>
</dbReference>
<protein>
    <submittedName>
        <fullName evidence="1">DUF885 domain-containing protein</fullName>
    </submittedName>
</protein>
<dbReference type="RefSeq" id="WP_209239549.1">
    <property type="nucleotide sequence ID" value="NZ_JADKMA010000050.1"/>
</dbReference>
<evidence type="ECO:0000313" key="2">
    <source>
        <dbReference type="Proteomes" id="UP001519064"/>
    </source>
</evidence>
<evidence type="ECO:0000313" key="1">
    <source>
        <dbReference type="EMBL" id="MBO8192459.1"/>
    </source>
</evidence>
<dbReference type="PANTHER" id="PTHR33361:SF2">
    <property type="entry name" value="DUF885 DOMAIN-CONTAINING PROTEIN"/>
    <property type="match status" value="1"/>
</dbReference>
<organism evidence="1 2">
    <name type="scientific">Streptomyces oryzae</name>
    <dbReference type="NCBI Taxonomy" id="1434886"/>
    <lineage>
        <taxon>Bacteria</taxon>
        <taxon>Bacillati</taxon>
        <taxon>Actinomycetota</taxon>
        <taxon>Actinomycetes</taxon>
        <taxon>Kitasatosporales</taxon>
        <taxon>Streptomycetaceae</taxon>
        <taxon>Streptomyces</taxon>
    </lineage>
</organism>
<comment type="caution">
    <text evidence="1">The sequence shown here is derived from an EMBL/GenBank/DDBJ whole genome shotgun (WGS) entry which is preliminary data.</text>
</comment>
<accession>A0ABS3XAZ1</accession>